<evidence type="ECO:0000313" key="2">
    <source>
        <dbReference type="EMBL" id="MDG5753848.1"/>
    </source>
</evidence>
<dbReference type="RefSeq" id="WP_278018347.1">
    <property type="nucleotide sequence ID" value="NZ_JARRRY010000009.1"/>
</dbReference>
<dbReference type="EMBL" id="JARULN010000004">
    <property type="protein sequence ID" value="MDG5753848.1"/>
    <property type="molecule type" value="Genomic_DNA"/>
</dbReference>
<evidence type="ECO:0000313" key="3">
    <source>
        <dbReference type="Proteomes" id="UP001218246"/>
    </source>
</evidence>
<accession>A0ABT6H4U9</accession>
<organism evidence="2 3">
    <name type="scientific">Ectobacillus antri</name>
    <dbReference type="NCBI Taxonomy" id="2486280"/>
    <lineage>
        <taxon>Bacteria</taxon>
        <taxon>Bacillati</taxon>
        <taxon>Bacillota</taxon>
        <taxon>Bacilli</taxon>
        <taxon>Bacillales</taxon>
        <taxon>Bacillaceae</taxon>
        <taxon>Ectobacillus</taxon>
    </lineage>
</organism>
<feature type="transmembrane region" description="Helical" evidence="1">
    <location>
        <begin position="6"/>
        <end position="23"/>
    </location>
</feature>
<keyword evidence="1" id="KW-1133">Transmembrane helix</keyword>
<keyword evidence="3" id="KW-1185">Reference proteome</keyword>
<dbReference type="Proteomes" id="UP001218246">
    <property type="component" value="Unassembled WGS sequence"/>
</dbReference>
<gene>
    <name evidence="2" type="ORF">P6P90_07665</name>
</gene>
<comment type="caution">
    <text evidence="2">The sequence shown here is derived from an EMBL/GenBank/DDBJ whole genome shotgun (WGS) entry which is preliminary data.</text>
</comment>
<keyword evidence="1" id="KW-0472">Membrane</keyword>
<keyword evidence="1" id="KW-0812">Transmembrane</keyword>
<protein>
    <submittedName>
        <fullName evidence="2">Uncharacterized protein</fullName>
    </submittedName>
</protein>
<sequence>MEYNYSGIAFAVLVIVAVLWFICQTVSYTNGILGTVGLCM</sequence>
<reference evidence="2 3" key="1">
    <citation type="submission" date="2023-04" db="EMBL/GenBank/DDBJ databases">
        <title>Ectobacillus antri isolated from activated sludge.</title>
        <authorList>
            <person name="Yan P."/>
            <person name="Liu X."/>
        </authorList>
    </citation>
    <scope>NUCLEOTIDE SEQUENCE [LARGE SCALE GENOMIC DNA]</scope>
    <source>
        <strain evidence="2 3">C18H</strain>
    </source>
</reference>
<evidence type="ECO:0000256" key="1">
    <source>
        <dbReference type="SAM" id="Phobius"/>
    </source>
</evidence>
<proteinExistence type="predicted"/>
<name>A0ABT6H4U9_9BACI</name>